<keyword evidence="2" id="KW-0862">Zinc</keyword>
<name>A0A2J6TV76_9HELO</name>
<dbReference type="EMBL" id="KZ613740">
    <property type="protein sequence ID" value="PMD66917.1"/>
    <property type="molecule type" value="Genomic_DNA"/>
</dbReference>
<evidence type="ECO:0000256" key="6">
    <source>
        <dbReference type="ARBA" id="ARBA00023242"/>
    </source>
</evidence>
<gene>
    <name evidence="7" type="ORF">K444DRAFT_2049</name>
</gene>
<organism evidence="7 8">
    <name type="scientific">Hyaloscypha bicolor E</name>
    <dbReference type="NCBI Taxonomy" id="1095630"/>
    <lineage>
        <taxon>Eukaryota</taxon>
        <taxon>Fungi</taxon>
        <taxon>Dikarya</taxon>
        <taxon>Ascomycota</taxon>
        <taxon>Pezizomycotina</taxon>
        <taxon>Leotiomycetes</taxon>
        <taxon>Helotiales</taxon>
        <taxon>Hyaloscyphaceae</taxon>
        <taxon>Hyaloscypha</taxon>
        <taxon>Hyaloscypha bicolor</taxon>
    </lineage>
</organism>
<evidence type="ECO:0000313" key="7">
    <source>
        <dbReference type="EMBL" id="PMD66917.1"/>
    </source>
</evidence>
<proteinExistence type="predicted"/>
<keyword evidence="8" id="KW-1185">Reference proteome</keyword>
<sequence length="493" mass="55782">MLKVLHYGTSSPFHLPISTNILEDDQERRSFSFFCRHTFPQLSGPFDSSDFWQRLLQATHREPAIRHAAVALGALHERFEILPHTNLNFTLSKGEDDDVFAMQQYAKAIKALLGFNGGQEKAANVALVTCVLFVYFETLRGHHATAISHINGGIKILSAFHQSASSSSPYPSTISQSNTPYVSTPTLTLIFAHFDSQASALLAGRERALQDPSSDNPLPGYAPEIPEEFQSLGEAMNSLDYIRTESFRSMATVDRSDWVAIRVMLACMQSTATIRLNLWGQAFHSFVGTQERKLGGGLNGEGKEEKEWRDAVNVLRVHKIFMGFYFCVDLERALRDEGLWDEHTEDFEEIVRLSEDIIGPHEGSAEHGGGVKRLLCHDTGNVTGIVLPLNFVATKCRVRSIRWKAIELMRRTERQEGLWNSVLTALAAEQLVRLEEEWLVEEKVPRERRIRCAEVGFDLQERRARLRYGRLEVGVFAHPPPREMEWIEGSICW</sequence>
<dbReference type="Proteomes" id="UP000235371">
    <property type="component" value="Unassembled WGS sequence"/>
</dbReference>
<reference evidence="7 8" key="1">
    <citation type="submission" date="2016-04" db="EMBL/GenBank/DDBJ databases">
        <title>A degradative enzymes factory behind the ericoid mycorrhizal symbiosis.</title>
        <authorList>
            <consortium name="DOE Joint Genome Institute"/>
            <person name="Martino E."/>
            <person name="Morin E."/>
            <person name="Grelet G."/>
            <person name="Kuo A."/>
            <person name="Kohler A."/>
            <person name="Daghino S."/>
            <person name="Barry K."/>
            <person name="Choi C."/>
            <person name="Cichocki N."/>
            <person name="Clum A."/>
            <person name="Copeland A."/>
            <person name="Hainaut M."/>
            <person name="Haridas S."/>
            <person name="Labutti K."/>
            <person name="Lindquist E."/>
            <person name="Lipzen A."/>
            <person name="Khouja H.-R."/>
            <person name="Murat C."/>
            <person name="Ohm R."/>
            <person name="Olson A."/>
            <person name="Spatafora J."/>
            <person name="Veneault-Fourrey C."/>
            <person name="Henrissat B."/>
            <person name="Grigoriev I."/>
            <person name="Martin F."/>
            <person name="Perotto S."/>
        </authorList>
    </citation>
    <scope>NUCLEOTIDE SEQUENCE [LARGE SCALE GENOMIC DNA]</scope>
    <source>
        <strain evidence="7 8">E</strain>
    </source>
</reference>
<evidence type="ECO:0000256" key="5">
    <source>
        <dbReference type="ARBA" id="ARBA00023163"/>
    </source>
</evidence>
<protein>
    <submittedName>
        <fullName evidence="7">Uncharacterized protein</fullName>
    </submittedName>
</protein>
<evidence type="ECO:0000313" key="8">
    <source>
        <dbReference type="Proteomes" id="UP000235371"/>
    </source>
</evidence>
<evidence type="ECO:0000256" key="2">
    <source>
        <dbReference type="ARBA" id="ARBA00022833"/>
    </source>
</evidence>
<evidence type="ECO:0000256" key="3">
    <source>
        <dbReference type="ARBA" id="ARBA00023015"/>
    </source>
</evidence>
<dbReference type="PANTHER" id="PTHR36206">
    <property type="entry name" value="ASPERCRYPTIN BIOSYNTHESIS CLUSTER-SPECIFIC TRANSCRIPTION REGULATOR ATNN-RELATED"/>
    <property type="match status" value="1"/>
</dbReference>
<keyword evidence="1" id="KW-0479">Metal-binding</keyword>
<dbReference type="GeneID" id="36579113"/>
<dbReference type="GO" id="GO:0046872">
    <property type="term" value="F:metal ion binding"/>
    <property type="evidence" value="ECO:0007669"/>
    <property type="project" value="UniProtKB-KW"/>
</dbReference>
<evidence type="ECO:0000256" key="1">
    <source>
        <dbReference type="ARBA" id="ARBA00022723"/>
    </source>
</evidence>
<keyword evidence="6" id="KW-0539">Nucleus</keyword>
<dbReference type="InterPro" id="IPR021858">
    <property type="entry name" value="Fun_TF"/>
</dbReference>
<dbReference type="InParanoid" id="A0A2J6TV76"/>
<dbReference type="InterPro" id="IPR052360">
    <property type="entry name" value="Transcr_Regulatory_Proteins"/>
</dbReference>
<dbReference type="OrthoDB" id="2593732at2759"/>
<dbReference type="Pfam" id="PF11951">
    <property type="entry name" value="Fungal_trans_2"/>
    <property type="match status" value="1"/>
</dbReference>
<dbReference type="AlphaFoldDB" id="A0A2J6TV76"/>
<dbReference type="RefSeq" id="XP_024743821.1">
    <property type="nucleotide sequence ID" value="XM_024871031.1"/>
</dbReference>
<keyword evidence="3" id="KW-0805">Transcription regulation</keyword>
<keyword evidence="4" id="KW-0238">DNA-binding</keyword>
<dbReference type="GO" id="GO:0003677">
    <property type="term" value="F:DNA binding"/>
    <property type="evidence" value="ECO:0007669"/>
    <property type="project" value="UniProtKB-KW"/>
</dbReference>
<dbReference type="PANTHER" id="PTHR36206:SF4">
    <property type="entry name" value="HYPOTHETICAL CONSERVED PROTEIN (EUROFUNG)-RELATED"/>
    <property type="match status" value="1"/>
</dbReference>
<evidence type="ECO:0000256" key="4">
    <source>
        <dbReference type="ARBA" id="ARBA00023125"/>
    </source>
</evidence>
<keyword evidence="5" id="KW-0804">Transcription</keyword>
<accession>A0A2J6TV76</accession>
<dbReference type="STRING" id="1095630.A0A2J6TV76"/>